<evidence type="ECO:0000256" key="2">
    <source>
        <dbReference type="ARBA" id="ARBA00006024"/>
    </source>
</evidence>
<dbReference type="RefSeq" id="WP_212688453.1">
    <property type="nucleotide sequence ID" value="NZ_JAGSPN010000010.1"/>
</dbReference>
<dbReference type="InterPro" id="IPR008250">
    <property type="entry name" value="ATPase_P-typ_transduc_dom_A_sf"/>
</dbReference>
<feature type="transmembrane region" description="Helical" evidence="12">
    <location>
        <begin position="113"/>
        <end position="132"/>
    </location>
</feature>
<comment type="similarity">
    <text evidence="2 12">Belongs to the cation transport ATPase (P-type) (TC 3.A.3) family. Type IB subfamily.</text>
</comment>
<dbReference type="Gene3D" id="3.40.50.1000">
    <property type="entry name" value="HAD superfamily/HAD-like"/>
    <property type="match status" value="1"/>
</dbReference>
<keyword evidence="8 12" id="KW-1133">Transmembrane helix</keyword>
<evidence type="ECO:0000256" key="6">
    <source>
        <dbReference type="ARBA" id="ARBA00022840"/>
    </source>
</evidence>
<dbReference type="InterPro" id="IPR018303">
    <property type="entry name" value="ATPase_P-typ_P_site"/>
</dbReference>
<dbReference type="EC" id="7.2.2.12" evidence="10"/>
<name>A0A941DP73_9BURK</name>
<keyword evidence="9 12" id="KW-0472">Membrane</keyword>
<keyword evidence="15" id="KW-1185">Reference proteome</keyword>
<keyword evidence="6 12" id="KW-0067">ATP-binding</keyword>
<comment type="subcellular location">
    <subcellularLocation>
        <location evidence="12">Cell membrane</location>
    </subcellularLocation>
    <subcellularLocation>
        <location evidence="1">Membrane</location>
        <topology evidence="1">Multi-pass membrane protein</topology>
    </subcellularLocation>
</comment>
<dbReference type="InterPro" id="IPR023214">
    <property type="entry name" value="HAD_sf"/>
</dbReference>
<dbReference type="SFLD" id="SFLDF00027">
    <property type="entry name" value="p-type_atpase"/>
    <property type="match status" value="1"/>
</dbReference>
<dbReference type="InterPro" id="IPR051014">
    <property type="entry name" value="Cation_Transport_ATPase_IB"/>
</dbReference>
<feature type="transmembrane region" description="Helical" evidence="12">
    <location>
        <begin position="676"/>
        <end position="698"/>
    </location>
</feature>
<dbReference type="GO" id="GO:0005886">
    <property type="term" value="C:plasma membrane"/>
    <property type="evidence" value="ECO:0007669"/>
    <property type="project" value="UniProtKB-SubCell"/>
</dbReference>
<evidence type="ECO:0000256" key="4">
    <source>
        <dbReference type="ARBA" id="ARBA00022723"/>
    </source>
</evidence>
<dbReference type="PANTHER" id="PTHR48085:SF5">
    <property type="entry name" value="CADMIUM_ZINC-TRANSPORTING ATPASE HMA4-RELATED"/>
    <property type="match status" value="1"/>
</dbReference>
<dbReference type="GO" id="GO:0046872">
    <property type="term" value="F:metal ion binding"/>
    <property type="evidence" value="ECO:0007669"/>
    <property type="project" value="UniProtKB-KW"/>
</dbReference>
<dbReference type="InterPro" id="IPR036163">
    <property type="entry name" value="HMA_dom_sf"/>
</dbReference>
<keyword evidence="12" id="KW-1003">Cell membrane</keyword>
<dbReference type="SFLD" id="SFLDS00003">
    <property type="entry name" value="Haloacid_Dehalogenase"/>
    <property type="match status" value="1"/>
</dbReference>
<evidence type="ECO:0000256" key="12">
    <source>
        <dbReference type="RuleBase" id="RU362081"/>
    </source>
</evidence>
<dbReference type="SUPFAM" id="SSF55008">
    <property type="entry name" value="HMA, heavy metal-associated domain"/>
    <property type="match status" value="1"/>
</dbReference>
<gene>
    <name evidence="14" type="ORF">KDM89_13470</name>
</gene>
<organism evidence="14 15">
    <name type="scientific">Undibacterium luofuense</name>
    <dbReference type="NCBI Taxonomy" id="2828733"/>
    <lineage>
        <taxon>Bacteria</taxon>
        <taxon>Pseudomonadati</taxon>
        <taxon>Pseudomonadota</taxon>
        <taxon>Betaproteobacteria</taxon>
        <taxon>Burkholderiales</taxon>
        <taxon>Oxalobacteraceae</taxon>
        <taxon>Undibacterium</taxon>
    </lineage>
</organism>
<feature type="transmembrane region" description="Helical" evidence="12">
    <location>
        <begin position="314"/>
        <end position="336"/>
    </location>
</feature>
<dbReference type="SUPFAM" id="SSF56784">
    <property type="entry name" value="HAD-like"/>
    <property type="match status" value="1"/>
</dbReference>
<protein>
    <recommendedName>
        <fullName evidence="10">P-type Zn(2+) transporter</fullName>
        <ecNumber evidence="10">7.2.2.12</ecNumber>
    </recommendedName>
</protein>
<dbReference type="Gene3D" id="3.30.70.100">
    <property type="match status" value="1"/>
</dbReference>
<dbReference type="Pfam" id="PF00702">
    <property type="entry name" value="Hydrolase"/>
    <property type="match status" value="1"/>
</dbReference>
<dbReference type="PROSITE" id="PS50846">
    <property type="entry name" value="HMA_2"/>
    <property type="match status" value="1"/>
</dbReference>
<sequence>MPDAPQGFATLRVRIDAMDCPTEEALIRKQLSAMPEVRHLEFDLLNRLLTVHHENLTQEALQKALRGLGMEAVPAGSTAAVMPAGGFPWHLVAAGALALLAEIADLATASVPAWLAPASALAAVLLCGGATLKKGWIALRHLTLNIHLLMTIAVAGALALGEWPEAAMVIVLFAVAERIEAASLDKARDAIRALLQQAPDTVRIQDENGQWQTLPAANVSTGSLMQCRPGDRIALDGIIVNGRSALNQAAVTGESLPVEKQPGDTVYAGTLNISAALEIRVTATSSDSMLARIADSVQQAQSQRAQSQRMIDRFAAIYTPVVGLIALAIAVLPPLMGELSWQTSLYRALILLVIACPCALVIAAPVTIVSGLTLAARRGIVIKGGQYLELARSLKFLALDKTGTLTEGKPRLQHIFCAPAISEEQALQLAASLEQDSSHPLAHALLSACTQALLPVTDSGLLEEDALRGVQGKIHGRHYRIGNQAILNSLPQKPDWLTALTGLTEQGNSLLYLCDEQQLLAVFAVADSLRSTSTVALNELRTMGVETHMLTGDQEGTARYIAKQAGIAVVHSQLLPEQKAKLIAELASSGVTAMTGDGINDAPALARAHLGIAMGAGSDIALETADVALMENNLQKIPELIRISATTHRVLWQNIVLALGLKLIVFGLTLTGHGSLWAAVMADTGASLLVVLNGLRILRSHSA</sequence>
<evidence type="ECO:0000256" key="3">
    <source>
        <dbReference type="ARBA" id="ARBA00022692"/>
    </source>
</evidence>
<evidence type="ECO:0000256" key="1">
    <source>
        <dbReference type="ARBA" id="ARBA00004141"/>
    </source>
</evidence>
<dbReference type="EMBL" id="JAGSPN010000010">
    <property type="protein sequence ID" value="MBR7783157.1"/>
    <property type="molecule type" value="Genomic_DNA"/>
</dbReference>
<keyword evidence="7" id="KW-1278">Translocase</keyword>
<dbReference type="PRINTS" id="PR00119">
    <property type="entry name" value="CATATPASE"/>
</dbReference>
<keyword evidence="5 12" id="KW-0547">Nucleotide-binding</keyword>
<proteinExistence type="inferred from homology"/>
<evidence type="ECO:0000256" key="9">
    <source>
        <dbReference type="ARBA" id="ARBA00023136"/>
    </source>
</evidence>
<reference evidence="14" key="1">
    <citation type="submission" date="2021-04" db="EMBL/GenBank/DDBJ databases">
        <title>novel species isolated from subtropical streams in China.</title>
        <authorList>
            <person name="Lu H."/>
        </authorList>
    </citation>
    <scope>NUCLEOTIDE SEQUENCE</scope>
    <source>
        <strain evidence="14">LFS511W</strain>
    </source>
</reference>
<evidence type="ECO:0000259" key="13">
    <source>
        <dbReference type="PROSITE" id="PS50846"/>
    </source>
</evidence>
<evidence type="ECO:0000256" key="7">
    <source>
        <dbReference type="ARBA" id="ARBA00022967"/>
    </source>
</evidence>
<dbReference type="SFLD" id="SFLDG00002">
    <property type="entry name" value="C1.7:_P-type_atpase_like"/>
    <property type="match status" value="1"/>
</dbReference>
<dbReference type="GO" id="GO:0015086">
    <property type="term" value="F:cadmium ion transmembrane transporter activity"/>
    <property type="evidence" value="ECO:0007669"/>
    <property type="project" value="TreeGrafter"/>
</dbReference>
<dbReference type="AlphaFoldDB" id="A0A941DP73"/>
<dbReference type="NCBIfam" id="TIGR01494">
    <property type="entry name" value="ATPase_P-type"/>
    <property type="match status" value="1"/>
</dbReference>
<accession>A0A941DP73</accession>
<dbReference type="GO" id="GO:0005524">
    <property type="term" value="F:ATP binding"/>
    <property type="evidence" value="ECO:0007669"/>
    <property type="project" value="UniProtKB-UniRule"/>
</dbReference>
<dbReference type="SUPFAM" id="SSF81665">
    <property type="entry name" value="Calcium ATPase, transmembrane domain M"/>
    <property type="match status" value="1"/>
</dbReference>
<evidence type="ECO:0000256" key="5">
    <source>
        <dbReference type="ARBA" id="ARBA00022741"/>
    </source>
</evidence>
<feature type="transmembrane region" description="Helical" evidence="12">
    <location>
        <begin position="348"/>
        <end position="376"/>
    </location>
</feature>
<evidence type="ECO:0000256" key="11">
    <source>
        <dbReference type="ARBA" id="ARBA00047308"/>
    </source>
</evidence>
<dbReference type="Gene3D" id="2.70.150.10">
    <property type="entry name" value="Calcium-transporting ATPase, cytoplasmic transduction domain A"/>
    <property type="match status" value="1"/>
</dbReference>
<keyword evidence="3 12" id="KW-0812">Transmembrane</keyword>
<dbReference type="NCBIfam" id="TIGR01525">
    <property type="entry name" value="ATPase-IB_hvy"/>
    <property type="match status" value="1"/>
</dbReference>
<dbReference type="PROSITE" id="PS00154">
    <property type="entry name" value="ATPASE_E1_E2"/>
    <property type="match status" value="1"/>
</dbReference>
<evidence type="ECO:0000256" key="10">
    <source>
        <dbReference type="ARBA" id="ARBA00039097"/>
    </source>
</evidence>
<dbReference type="Proteomes" id="UP000680067">
    <property type="component" value="Unassembled WGS sequence"/>
</dbReference>
<evidence type="ECO:0000313" key="15">
    <source>
        <dbReference type="Proteomes" id="UP000680067"/>
    </source>
</evidence>
<keyword evidence="4 12" id="KW-0479">Metal-binding</keyword>
<feature type="transmembrane region" description="Helical" evidence="12">
    <location>
        <begin position="87"/>
        <end position="107"/>
    </location>
</feature>
<dbReference type="InterPro" id="IPR023299">
    <property type="entry name" value="ATPase_P-typ_cyto_dom_N"/>
</dbReference>
<dbReference type="InterPro" id="IPR023298">
    <property type="entry name" value="ATPase_P-typ_TM_dom_sf"/>
</dbReference>
<dbReference type="InterPro" id="IPR044492">
    <property type="entry name" value="P_typ_ATPase_HD_dom"/>
</dbReference>
<comment type="caution">
    <text evidence="14">The sequence shown here is derived from an EMBL/GenBank/DDBJ whole genome shotgun (WGS) entry which is preliminary data.</text>
</comment>
<comment type="catalytic activity">
    <reaction evidence="11">
        <text>Zn(2+)(in) + ATP + H2O = Zn(2+)(out) + ADP + phosphate + H(+)</text>
        <dbReference type="Rhea" id="RHEA:20621"/>
        <dbReference type="ChEBI" id="CHEBI:15377"/>
        <dbReference type="ChEBI" id="CHEBI:15378"/>
        <dbReference type="ChEBI" id="CHEBI:29105"/>
        <dbReference type="ChEBI" id="CHEBI:30616"/>
        <dbReference type="ChEBI" id="CHEBI:43474"/>
        <dbReference type="ChEBI" id="CHEBI:456216"/>
        <dbReference type="EC" id="7.2.2.12"/>
    </reaction>
</comment>
<dbReference type="PANTHER" id="PTHR48085">
    <property type="entry name" value="CADMIUM/ZINC-TRANSPORTING ATPASE HMA2-RELATED"/>
    <property type="match status" value="1"/>
</dbReference>
<dbReference type="Pfam" id="PF00122">
    <property type="entry name" value="E1-E2_ATPase"/>
    <property type="match status" value="1"/>
</dbReference>
<feature type="transmembrane region" description="Helical" evidence="12">
    <location>
        <begin position="650"/>
        <end position="670"/>
    </location>
</feature>
<dbReference type="InterPro" id="IPR027256">
    <property type="entry name" value="P-typ_ATPase_IB"/>
</dbReference>
<dbReference type="InterPro" id="IPR036412">
    <property type="entry name" value="HAD-like_sf"/>
</dbReference>
<feature type="domain" description="HMA" evidence="13">
    <location>
        <begin position="9"/>
        <end position="73"/>
    </location>
</feature>
<dbReference type="Pfam" id="PF00403">
    <property type="entry name" value="HMA"/>
    <property type="match status" value="1"/>
</dbReference>
<dbReference type="GO" id="GO:0016887">
    <property type="term" value="F:ATP hydrolysis activity"/>
    <property type="evidence" value="ECO:0007669"/>
    <property type="project" value="InterPro"/>
</dbReference>
<dbReference type="InterPro" id="IPR001757">
    <property type="entry name" value="P_typ_ATPase"/>
</dbReference>
<dbReference type="Gene3D" id="3.40.1110.10">
    <property type="entry name" value="Calcium-transporting ATPase, cytoplasmic domain N"/>
    <property type="match status" value="1"/>
</dbReference>
<evidence type="ECO:0000313" key="14">
    <source>
        <dbReference type="EMBL" id="MBR7783157.1"/>
    </source>
</evidence>
<dbReference type="FunFam" id="2.70.150.10:FF:000002">
    <property type="entry name" value="Copper-transporting ATPase 1, putative"/>
    <property type="match status" value="1"/>
</dbReference>
<dbReference type="SUPFAM" id="SSF81653">
    <property type="entry name" value="Calcium ATPase, transduction domain A"/>
    <property type="match status" value="1"/>
</dbReference>
<dbReference type="GO" id="GO:0016463">
    <property type="term" value="F:P-type zinc transporter activity"/>
    <property type="evidence" value="ECO:0007669"/>
    <property type="project" value="UniProtKB-EC"/>
</dbReference>
<evidence type="ECO:0000256" key="8">
    <source>
        <dbReference type="ARBA" id="ARBA00022989"/>
    </source>
</evidence>
<dbReference type="InterPro" id="IPR006121">
    <property type="entry name" value="HMA_dom"/>
</dbReference>
<dbReference type="InterPro" id="IPR059000">
    <property type="entry name" value="ATPase_P-type_domA"/>
</dbReference>